<feature type="compositionally biased region" description="Low complexity" evidence="8">
    <location>
        <begin position="324"/>
        <end position="337"/>
    </location>
</feature>
<dbReference type="GeneID" id="27901409"/>
<feature type="compositionally biased region" description="Polar residues" evidence="8">
    <location>
        <begin position="969"/>
        <end position="980"/>
    </location>
</feature>
<protein>
    <recommendedName>
        <fullName evidence="9">C2H2-type domain-containing protein</fullName>
    </recommendedName>
</protein>
<dbReference type="HOGENOM" id="CLU_008344_0_0_1"/>
<gene>
    <name evidence="10" type="ORF">SEPMUDRAFT_147395</name>
</gene>
<dbReference type="FunFam" id="3.30.160.60:FF:000576">
    <property type="entry name" value="C2H2 transcription factor (AmdX)"/>
    <property type="match status" value="1"/>
</dbReference>
<evidence type="ECO:0000259" key="9">
    <source>
        <dbReference type="PROSITE" id="PS50157"/>
    </source>
</evidence>
<sequence>MHAEAVTKQEPESDSPGPDASTTGPSASNGSKPSTNGSTVAETNAAVKPTFPPPKTDKPRPHVCQTCTRSFARLEHLKRHERSHTKEKPFECPECTRCFARRDLLLRHQQKLHMTNATTRPRTGRRESVAGANGNGRVRKNSVANINVSGLNGAASNQVRPRANTISHVDLSSLGLIDDQGQVQRMNVLGIGMNDSNFMGGLPGVGHFDYRGMSSALGHHGNVHGLPKLDTQHMGHLDVTNALRTAPPQASFAGFDLDQLFPPNTTVNPAALHFGSAGQITSSNVPFGLDPGINQQVPVDDDFGWMRNWGLLHGNDHENAVDESSPSRISSGDSPSDFPESMTNSQVGMPMQNNFQWQPQDLSLHQTLSHSSTGPFQLDGLGNGLPSLDQQHGTVSPAGLQDPTPTGDAYFQQAMMQHQTNGSGQINSSQADVGQAHGANYFGNPVSNVDSESPSMSSPSMTSSTSARQSSMTSISADSITESTRQALLNSLSQPSLLVGHHQRKYPQPAVSSPLSAGAAGRTSTPEGISLPSRADLQRYIEAFMQYAHPHLPITHFATVTFNPVDLVSPQQGSPSASAPSPYVTANGPQCLILGMAAIGALYEYDHVASKGLFEAAKKMISLYLEDRRKADMASAINREASHSTTPLWLVQAMLLNVIYGHHCGDRLAAEISSNHIAALVSLARSANLQTLDAPHSANGDTAMSNGDQGDLHATWIKWKIAEEQKRCFFGIFILSSLLTVAYNQTPSIMNSEILLDLPCDEELYEAPSAEEWHARGGLASVEENSLSFADALSNLLTANQRVHNFNNGNFGNVSNNLPVSEIKPSTFGCLVLINALHNYIWETRSRHRGREWTMQETDAMIANIEPALNAWMAAWKANERHTLERPNPFGLGPLAADSIPLLDLAYVRLYVNLGRTAEAFWSRDFNKMAEELKVFNDFSDGTLSDAKAQTDARRQSVSSYPDHRSLTQRRVSQAMPNDQASRRRELHLRKAAAYAADALTVACNFNLTYSDPHAHELPIQAAICFLDCAHVLAEWSATVQERTGQYIGVLGRDVIDFGDVPAVMLLAPEDMEMLHKLEQIYKSMKDKHHYQEDLLAMNPNGSQANLHNGVDLDRCGYGSKIMRVTAMMLEKAVIWPITHVMAAALETQAGQMDRRALRSVGELPETPA</sequence>
<keyword evidence="3" id="KW-0677">Repeat</keyword>
<dbReference type="SMART" id="SM00355">
    <property type="entry name" value="ZnF_C2H2"/>
    <property type="match status" value="2"/>
</dbReference>
<feature type="region of interest" description="Disordered" evidence="8">
    <location>
        <begin position="316"/>
        <end position="352"/>
    </location>
</feature>
<dbReference type="eggNOG" id="KOG1721">
    <property type="taxonomic scope" value="Eukaryota"/>
</dbReference>
<dbReference type="Pfam" id="PF04082">
    <property type="entry name" value="Fungal_trans"/>
    <property type="match status" value="1"/>
</dbReference>
<dbReference type="FunFam" id="3.30.160.60:FF:000065">
    <property type="entry name" value="B-cell CLL/lymphoma 6, member B"/>
    <property type="match status" value="1"/>
</dbReference>
<evidence type="ECO:0000256" key="3">
    <source>
        <dbReference type="ARBA" id="ARBA00022737"/>
    </source>
</evidence>
<feature type="region of interest" description="Disordered" evidence="8">
    <location>
        <begin position="947"/>
        <end position="983"/>
    </location>
</feature>
<dbReference type="RefSeq" id="XP_016763656.1">
    <property type="nucleotide sequence ID" value="XM_016904272.1"/>
</dbReference>
<dbReference type="SUPFAM" id="SSF57667">
    <property type="entry name" value="beta-beta-alpha zinc fingers"/>
    <property type="match status" value="1"/>
</dbReference>
<dbReference type="EMBL" id="KB456261">
    <property type="protein sequence ID" value="EMF15535.1"/>
    <property type="molecule type" value="Genomic_DNA"/>
</dbReference>
<dbReference type="GO" id="GO:0005634">
    <property type="term" value="C:nucleus"/>
    <property type="evidence" value="ECO:0007669"/>
    <property type="project" value="UniProtKB-SubCell"/>
</dbReference>
<evidence type="ECO:0000256" key="8">
    <source>
        <dbReference type="SAM" id="MobiDB-lite"/>
    </source>
</evidence>
<feature type="domain" description="C2H2-type" evidence="9">
    <location>
        <begin position="90"/>
        <end position="118"/>
    </location>
</feature>
<evidence type="ECO:0000256" key="2">
    <source>
        <dbReference type="ARBA" id="ARBA00022723"/>
    </source>
</evidence>
<dbReference type="GO" id="GO:0008270">
    <property type="term" value="F:zinc ion binding"/>
    <property type="evidence" value="ECO:0007669"/>
    <property type="project" value="UniProtKB-KW"/>
</dbReference>
<feature type="compositionally biased region" description="Polar residues" evidence="8">
    <location>
        <begin position="341"/>
        <end position="352"/>
    </location>
</feature>
<evidence type="ECO:0000256" key="6">
    <source>
        <dbReference type="ARBA" id="ARBA00023242"/>
    </source>
</evidence>
<feature type="compositionally biased region" description="Polar residues" evidence="8">
    <location>
        <begin position="20"/>
        <end position="42"/>
    </location>
</feature>
<feature type="compositionally biased region" description="Basic and acidic residues" evidence="8">
    <location>
        <begin position="1"/>
        <end position="11"/>
    </location>
</feature>
<feature type="compositionally biased region" description="Low complexity" evidence="8">
    <location>
        <begin position="447"/>
        <end position="476"/>
    </location>
</feature>
<keyword evidence="5" id="KW-0862">Zinc</keyword>
<dbReference type="InterPro" id="IPR007219">
    <property type="entry name" value="XnlR_reg_dom"/>
</dbReference>
<feature type="region of interest" description="Disordered" evidence="8">
    <location>
        <begin position="500"/>
        <end position="530"/>
    </location>
</feature>
<feature type="region of interest" description="Disordered" evidence="8">
    <location>
        <begin position="117"/>
        <end position="137"/>
    </location>
</feature>
<keyword evidence="2" id="KW-0479">Metal-binding</keyword>
<keyword evidence="6" id="KW-0539">Nucleus</keyword>
<evidence type="ECO:0000313" key="10">
    <source>
        <dbReference type="EMBL" id="EMF15535.1"/>
    </source>
</evidence>
<organism evidence="10 11">
    <name type="scientific">Sphaerulina musiva (strain SO2202)</name>
    <name type="common">Poplar stem canker fungus</name>
    <name type="synonym">Septoria musiva</name>
    <dbReference type="NCBI Taxonomy" id="692275"/>
    <lineage>
        <taxon>Eukaryota</taxon>
        <taxon>Fungi</taxon>
        <taxon>Dikarya</taxon>
        <taxon>Ascomycota</taxon>
        <taxon>Pezizomycotina</taxon>
        <taxon>Dothideomycetes</taxon>
        <taxon>Dothideomycetidae</taxon>
        <taxon>Mycosphaerellales</taxon>
        <taxon>Mycosphaerellaceae</taxon>
        <taxon>Sphaerulina</taxon>
    </lineage>
</organism>
<dbReference type="OMA" id="GHSQSMF"/>
<dbReference type="GO" id="GO:0000785">
    <property type="term" value="C:chromatin"/>
    <property type="evidence" value="ECO:0007669"/>
    <property type="project" value="TreeGrafter"/>
</dbReference>
<feature type="region of interest" description="Disordered" evidence="8">
    <location>
        <begin position="1"/>
        <end position="63"/>
    </location>
</feature>
<name>M3DBU8_SPHMS</name>
<dbReference type="InterPro" id="IPR013087">
    <property type="entry name" value="Znf_C2H2_type"/>
</dbReference>
<evidence type="ECO:0000256" key="1">
    <source>
        <dbReference type="ARBA" id="ARBA00004123"/>
    </source>
</evidence>
<reference evidence="10 11" key="1">
    <citation type="journal article" date="2012" name="PLoS Pathog.">
        <title>Diverse lifestyles and strategies of plant pathogenesis encoded in the genomes of eighteen Dothideomycetes fungi.</title>
        <authorList>
            <person name="Ohm R.A."/>
            <person name="Feau N."/>
            <person name="Henrissat B."/>
            <person name="Schoch C.L."/>
            <person name="Horwitz B.A."/>
            <person name="Barry K.W."/>
            <person name="Condon B.J."/>
            <person name="Copeland A.C."/>
            <person name="Dhillon B."/>
            <person name="Glaser F."/>
            <person name="Hesse C.N."/>
            <person name="Kosti I."/>
            <person name="LaButti K."/>
            <person name="Lindquist E.A."/>
            <person name="Lucas S."/>
            <person name="Salamov A.A."/>
            <person name="Bradshaw R.E."/>
            <person name="Ciuffetti L."/>
            <person name="Hamelin R.C."/>
            <person name="Kema G.H.J."/>
            <person name="Lawrence C."/>
            <person name="Scott J.A."/>
            <person name="Spatafora J.W."/>
            <person name="Turgeon B.G."/>
            <person name="de Wit P.J.G.M."/>
            <person name="Zhong S."/>
            <person name="Goodwin S.B."/>
            <person name="Grigoriev I.V."/>
        </authorList>
    </citation>
    <scope>NUCLEOTIDE SEQUENCE [LARGE SCALE GENOMIC DNA]</scope>
    <source>
        <strain evidence="10 11">SO2202</strain>
    </source>
</reference>
<dbReference type="PANTHER" id="PTHR40626:SF13">
    <property type="entry name" value="RESPIRATION FACTOR 2-RELATED"/>
    <property type="match status" value="1"/>
</dbReference>
<dbReference type="STRING" id="692275.M3DBU8"/>
<feature type="domain" description="C2H2-type" evidence="9">
    <location>
        <begin position="62"/>
        <end position="89"/>
    </location>
</feature>
<dbReference type="PANTHER" id="PTHR40626">
    <property type="entry name" value="MIP31509P"/>
    <property type="match status" value="1"/>
</dbReference>
<accession>M3DBU8</accession>
<evidence type="ECO:0000256" key="7">
    <source>
        <dbReference type="PROSITE-ProRule" id="PRU00042"/>
    </source>
</evidence>
<feature type="compositionally biased region" description="Polar residues" evidence="8">
    <location>
        <begin position="414"/>
        <end position="432"/>
    </location>
</feature>
<keyword evidence="4 7" id="KW-0863">Zinc-finger</keyword>
<dbReference type="GO" id="GO:0000978">
    <property type="term" value="F:RNA polymerase II cis-regulatory region sequence-specific DNA binding"/>
    <property type="evidence" value="ECO:0007669"/>
    <property type="project" value="InterPro"/>
</dbReference>
<dbReference type="GO" id="GO:0000981">
    <property type="term" value="F:DNA-binding transcription factor activity, RNA polymerase II-specific"/>
    <property type="evidence" value="ECO:0007669"/>
    <property type="project" value="InterPro"/>
</dbReference>
<comment type="subcellular location">
    <subcellularLocation>
        <location evidence="1">Nucleus</location>
    </subcellularLocation>
</comment>
<dbReference type="CDD" id="cd12148">
    <property type="entry name" value="fungal_TF_MHR"/>
    <property type="match status" value="1"/>
</dbReference>
<dbReference type="InterPro" id="IPR051059">
    <property type="entry name" value="VerF-like"/>
</dbReference>
<dbReference type="PROSITE" id="PS00028">
    <property type="entry name" value="ZINC_FINGER_C2H2_1"/>
    <property type="match status" value="2"/>
</dbReference>
<dbReference type="AlphaFoldDB" id="M3DBU8"/>
<evidence type="ECO:0000256" key="5">
    <source>
        <dbReference type="ARBA" id="ARBA00022833"/>
    </source>
</evidence>
<dbReference type="InterPro" id="IPR036236">
    <property type="entry name" value="Znf_C2H2_sf"/>
</dbReference>
<dbReference type="Gene3D" id="3.30.160.60">
    <property type="entry name" value="Classic Zinc Finger"/>
    <property type="match status" value="2"/>
</dbReference>
<feature type="region of interest" description="Disordered" evidence="8">
    <location>
        <begin position="367"/>
        <end position="479"/>
    </location>
</feature>
<dbReference type="Pfam" id="PF00096">
    <property type="entry name" value="zf-C2H2"/>
    <property type="match status" value="2"/>
</dbReference>
<evidence type="ECO:0000256" key="4">
    <source>
        <dbReference type="ARBA" id="ARBA00022771"/>
    </source>
</evidence>
<dbReference type="OrthoDB" id="6077919at2759"/>
<dbReference type="GO" id="GO:0006351">
    <property type="term" value="P:DNA-templated transcription"/>
    <property type="evidence" value="ECO:0007669"/>
    <property type="project" value="InterPro"/>
</dbReference>
<evidence type="ECO:0000313" key="11">
    <source>
        <dbReference type="Proteomes" id="UP000016931"/>
    </source>
</evidence>
<dbReference type="Proteomes" id="UP000016931">
    <property type="component" value="Unassembled WGS sequence"/>
</dbReference>
<dbReference type="PROSITE" id="PS50157">
    <property type="entry name" value="ZINC_FINGER_C2H2_2"/>
    <property type="match status" value="2"/>
</dbReference>
<proteinExistence type="predicted"/>
<keyword evidence="11" id="KW-1185">Reference proteome</keyword>